<dbReference type="InterPro" id="IPR008928">
    <property type="entry name" value="6-hairpin_glycosidase_sf"/>
</dbReference>
<dbReference type="Proteomes" id="UP000602759">
    <property type="component" value="Unassembled WGS sequence"/>
</dbReference>
<dbReference type="SUPFAM" id="SSF48208">
    <property type="entry name" value="Six-hairpin glycosidases"/>
    <property type="match status" value="1"/>
</dbReference>
<evidence type="ECO:0000313" key="2">
    <source>
        <dbReference type="Proteomes" id="UP000602759"/>
    </source>
</evidence>
<dbReference type="EMBL" id="JACOIK010000003">
    <property type="protein sequence ID" value="MBD1432130.1"/>
    <property type="molecule type" value="Genomic_DNA"/>
</dbReference>
<organism evidence="1 2">
    <name type="scientific">Sphingobacterium micropteri</name>
    <dbReference type="NCBI Taxonomy" id="2763501"/>
    <lineage>
        <taxon>Bacteria</taxon>
        <taxon>Pseudomonadati</taxon>
        <taxon>Bacteroidota</taxon>
        <taxon>Sphingobacteriia</taxon>
        <taxon>Sphingobacteriales</taxon>
        <taxon>Sphingobacteriaceae</taxon>
        <taxon>Sphingobacterium</taxon>
    </lineage>
</organism>
<evidence type="ECO:0000313" key="1">
    <source>
        <dbReference type="EMBL" id="MBD1432130.1"/>
    </source>
</evidence>
<dbReference type="RefSeq" id="WP_190993166.1">
    <property type="nucleotide sequence ID" value="NZ_JACOIK010000003.1"/>
</dbReference>
<keyword evidence="2" id="KW-1185">Reference proteome</keyword>
<proteinExistence type="predicted"/>
<evidence type="ECO:0008006" key="3">
    <source>
        <dbReference type="Google" id="ProtNLM"/>
    </source>
</evidence>
<gene>
    <name evidence="1" type="ORF">H8B06_04770</name>
</gene>
<reference evidence="1 2" key="1">
    <citation type="submission" date="2020-08" db="EMBL/GenBank/DDBJ databases">
        <title>Sphingobacterium sp. DN00404 isolated from aquaculture water.</title>
        <authorList>
            <person name="Zhang M."/>
        </authorList>
    </citation>
    <scope>NUCLEOTIDE SEQUENCE [LARGE SCALE GENOMIC DNA]</scope>
    <source>
        <strain evidence="1 2">DN00404</strain>
    </source>
</reference>
<protein>
    <recommendedName>
        <fullName evidence="3">Glycosyl hydrolase family 63 C-terminal domain-containing protein</fullName>
    </recommendedName>
</protein>
<name>A0ABR7YLD5_9SPHI</name>
<accession>A0ABR7YLD5</accession>
<comment type="caution">
    <text evidence="1">The sequence shown here is derived from an EMBL/GenBank/DDBJ whole genome shotgun (WGS) entry which is preliminary data.</text>
</comment>
<sequence>MVNKLFSIIVLTLVYSVGYGHITPESTWRISLKKPGNPAVDYKLKANDSGVLGTDENLPIAITRQVSETTTGMRIVVELTATETVFYNFEELYELPAVEHHDCQFLMPGFWYRRNLRSPQEAPSFATSDSWQVREDRLSIPLTGIYNEKTGDYYTVMRLDEFAHESLTALSEGEVILSGKTSLGFTGFRNKGGTASLVFGFPYNEAPNTYIRKLILAPAVRAFERLEKGEVRRLTWEIRKGRAINYSAFVADVWTYSYDSLKPTVYADAMSTRQAKEALSNFFRESYVDKFDLKYFSGVHMRTDDCESTDATEVGFIGRVLLNAFNALEYGEEKADNDLISKARHTFDSYLLHGFSENGFFHEYVDYQKDSVTLEYSLRRQSEGLFAILNYLKYERDKGRKHPEWENKVKTLFTNLQQLQEEDGSFPRKFDGAFHITDPSGGSTPSAVLPLTMGYAYFKNKSYLESAKRAGKYLEEELITKADYFSSTLDANCEDKEASLYASTAMHYLAMVTTGKERQHYVDLCQQAAYFCLSWYYLWDVPFAQGQMLGDVNFKSRGWGNVSVENNHIDVFIFEFATVLDWLAKEKKEPRFSEFSSVIKTSMLQLMPQKNSLFDIGKPGYYPEVVQHTNWDYGKNGKGFYNDIFAPGWTVASLWQMLSPDRVTSFFEARK</sequence>